<keyword evidence="2" id="KW-1185">Reference proteome</keyword>
<gene>
    <name evidence="1" type="ORF">MTR67_048031</name>
</gene>
<dbReference type="EMBL" id="CP133622">
    <property type="protein sequence ID" value="WMV54646.1"/>
    <property type="molecule type" value="Genomic_DNA"/>
</dbReference>
<sequence length="24" mass="3035">MKKKIMKQIGIRPHLRRRPLWYQG</sequence>
<protein>
    <submittedName>
        <fullName evidence="1">Uncharacterized protein</fullName>
    </submittedName>
</protein>
<evidence type="ECO:0000313" key="2">
    <source>
        <dbReference type="Proteomes" id="UP001234989"/>
    </source>
</evidence>
<name>A0AAF0ZWZ8_SOLVR</name>
<dbReference type="Proteomes" id="UP001234989">
    <property type="component" value="Chromosome 11"/>
</dbReference>
<reference evidence="1" key="1">
    <citation type="submission" date="2023-08" db="EMBL/GenBank/DDBJ databases">
        <title>A de novo genome assembly of Solanum verrucosum Schlechtendal, a Mexican diploid species geographically isolated from the other diploid A-genome species in potato relatives.</title>
        <authorList>
            <person name="Hosaka K."/>
        </authorList>
    </citation>
    <scope>NUCLEOTIDE SEQUENCE</scope>
    <source>
        <tissue evidence="1">Young leaves</tissue>
    </source>
</reference>
<evidence type="ECO:0000313" key="1">
    <source>
        <dbReference type="EMBL" id="WMV54646.1"/>
    </source>
</evidence>
<accession>A0AAF0ZWZ8</accession>
<organism evidence="1 2">
    <name type="scientific">Solanum verrucosum</name>
    <dbReference type="NCBI Taxonomy" id="315347"/>
    <lineage>
        <taxon>Eukaryota</taxon>
        <taxon>Viridiplantae</taxon>
        <taxon>Streptophyta</taxon>
        <taxon>Embryophyta</taxon>
        <taxon>Tracheophyta</taxon>
        <taxon>Spermatophyta</taxon>
        <taxon>Magnoliopsida</taxon>
        <taxon>eudicotyledons</taxon>
        <taxon>Gunneridae</taxon>
        <taxon>Pentapetalae</taxon>
        <taxon>asterids</taxon>
        <taxon>lamiids</taxon>
        <taxon>Solanales</taxon>
        <taxon>Solanaceae</taxon>
        <taxon>Solanoideae</taxon>
        <taxon>Solaneae</taxon>
        <taxon>Solanum</taxon>
    </lineage>
</organism>
<dbReference type="AlphaFoldDB" id="A0AAF0ZWZ8"/>
<proteinExistence type="predicted"/>